<reference evidence="2" key="1">
    <citation type="journal article" date="2021" name="Genome Biol. Evol.">
        <title>A High-Quality Reference Genome for a Parasitic Bivalve with Doubly Uniparental Inheritance (Bivalvia: Unionida).</title>
        <authorList>
            <person name="Smith C.H."/>
        </authorList>
    </citation>
    <scope>NUCLEOTIDE SEQUENCE</scope>
    <source>
        <strain evidence="2">CHS0354</strain>
    </source>
</reference>
<keyword evidence="3" id="KW-1185">Reference proteome</keyword>
<dbReference type="InterPro" id="IPR011333">
    <property type="entry name" value="SKP1/BTB/POZ_sf"/>
</dbReference>
<dbReference type="AlphaFoldDB" id="A0AAE0WD20"/>
<dbReference type="Pfam" id="PF00651">
    <property type="entry name" value="BTB"/>
    <property type="match status" value="1"/>
</dbReference>
<reference evidence="2" key="3">
    <citation type="submission" date="2023-05" db="EMBL/GenBank/DDBJ databases">
        <authorList>
            <person name="Smith C.H."/>
        </authorList>
    </citation>
    <scope>NUCLEOTIDE SEQUENCE</scope>
    <source>
        <strain evidence="2">CHS0354</strain>
        <tissue evidence="2">Mantle</tissue>
    </source>
</reference>
<evidence type="ECO:0000313" key="3">
    <source>
        <dbReference type="Proteomes" id="UP001195483"/>
    </source>
</evidence>
<comment type="caution">
    <text evidence="2">The sequence shown here is derived from an EMBL/GenBank/DDBJ whole genome shotgun (WGS) entry which is preliminary data.</text>
</comment>
<dbReference type="SUPFAM" id="SSF54695">
    <property type="entry name" value="POZ domain"/>
    <property type="match status" value="1"/>
</dbReference>
<accession>A0AAE0WD20</accession>
<sequence>MNTICPAPATTLNFDFTRKSCWTDLQLQVEGKKLYVPRSFLIVVSPVFRRMFELDIKEKNTAGKKYQDVLTFLKCTISAAVK</sequence>
<feature type="domain" description="BTB" evidence="1">
    <location>
        <begin position="23"/>
        <end position="82"/>
    </location>
</feature>
<organism evidence="2 3">
    <name type="scientific">Potamilus streckersoni</name>
    <dbReference type="NCBI Taxonomy" id="2493646"/>
    <lineage>
        <taxon>Eukaryota</taxon>
        <taxon>Metazoa</taxon>
        <taxon>Spiralia</taxon>
        <taxon>Lophotrochozoa</taxon>
        <taxon>Mollusca</taxon>
        <taxon>Bivalvia</taxon>
        <taxon>Autobranchia</taxon>
        <taxon>Heteroconchia</taxon>
        <taxon>Palaeoheterodonta</taxon>
        <taxon>Unionida</taxon>
        <taxon>Unionoidea</taxon>
        <taxon>Unionidae</taxon>
        <taxon>Ambleminae</taxon>
        <taxon>Lampsilini</taxon>
        <taxon>Potamilus</taxon>
    </lineage>
</organism>
<dbReference type="CDD" id="cd18186">
    <property type="entry name" value="BTB_POZ_ZBTB_KLHL-like"/>
    <property type="match status" value="1"/>
</dbReference>
<name>A0AAE0WD20_9BIVA</name>
<dbReference type="PROSITE" id="PS50097">
    <property type="entry name" value="BTB"/>
    <property type="match status" value="1"/>
</dbReference>
<proteinExistence type="predicted"/>
<dbReference type="EMBL" id="JAEAOA010000969">
    <property type="protein sequence ID" value="KAK3610813.1"/>
    <property type="molecule type" value="Genomic_DNA"/>
</dbReference>
<gene>
    <name evidence="2" type="ORF">CHS0354_015621</name>
</gene>
<reference evidence="2" key="2">
    <citation type="journal article" date="2021" name="Genome Biol. Evol.">
        <title>Developing a high-quality reference genome for a parasitic bivalve with doubly uniparental inheritance (Bivalvia: Unionida).</title>
        <authorList>
            <person name="Smith C.H."/>
        </authorList>
    </citation>
    <scope>NUCLEOTIDE SEQUENCE</scope>
    <source>
        <strain evidence="2">CHS0354</strain>
        <tissue evidence="2">Mantle</tissue>
    </source>
</reference>
<evidence type="ECO:0000313" key="2">
    <source>
        <dbReference type="EMBL" id="KAK3610813.1"/>
    </source>
</evidence>
<dbReference type="Gene3D" id="3.30.710.10">
    <property type="entry name" value="Potassium Channel Kv1.1, Chain A"/>
    <property type="match status" value="1"/>
</dbReference>
<dbReference type="InterPro" id="IPR000210">
    <property type="entry name" value="BTB/POZ_dom"/>
</dbReference>
<protein>
    <recommendedName>
        <fullName evidence="1">BTB domain-containing protein</fullName>
    </recommendedName>
</protein>
<feature type="non-terminal residue" evidence="2">
    <location>
        <position position="82"/>
    </location>
</feature>
<evidence type="ECO:0000259" key="1">
    <source>
        <dbReference type="PROSITE" id="PS50097"/>
    </source>
</evidence>
<dbReference type="Proteomes" id="UP001195483">
    <property type="component" value="Unassembled WGS sequence"/>
</dbReference>